<dbReference type="EMBL" id="CP024847">
    <property type="protein sequence ID" value="AUR52012.1"/>
    <property type="molecule type" value="Genomic_DNA"/>
</dbReference>
<sequence length="312" mass="37144">MIDNSNQEMHDLFEQRNIYLNPPADVDDQIKILRARGMVIDDYPYAKDFLEEVYFHRFLSYSVPFFADTTSRLYKVNTNFKDVVKIYEFDSRLRNLLLEAIEKIEISVRTQFINLSWKYGPHFYMKHKLFRDHRLLNDSIEKLQYQIKASHDLLVSEYYHRYNDPEMPPVWIAIELTSIGQLSKWFMNLKSQEDKAAVAKRYRIHYSVLQAVLDNLTLIRNYAAHHNRIWNRNFSFECIVDDEHRAISQALCEGSRIYTVLVLILYVLKVLGFHEPFYKKLTGLIEIYNINVDAMGFPVNWKSLFQEVMSGK</sequence>
<organism evidence="1 2">
    <name type="scientific">Aquella oligotrophica</name>
    <dbReference type="NCBI Taxonomy" id="2067065"/>
    <lineage>
        <taxon>Bacteria</taxon>
        <taxon>Pseudomonadati</taxon>
        <taxon>Pseudomonadota</taxon>
        <taxon>Betaproteobacteria</taxon>
        <taxon>Neisseriales</taxon>
        <taxon>Neisseriaceae</taxon>
        <taxon>Aquella</taxon>
    </lineage>
</organism>
<dbReference type="KEGG" id="nba:CUN60_06760"/>
<keyword evidence="2" id="KW-1185">Reference proteome</keyword>
<dbReference type="OrthoDB" id="5363652at2"/>
<reference evidence="2" key="1">
    <citation type="submission" date="2017-11" db="EMBL/GenBank/DDBJ databases">
        <authorList>
            <person name="Chan K.G."/>
            <person name="Lee L.S."/>
        </authorList>
    </citation>
    <scope>NUCLEOTIDE SEQUENCE [LARGE SCALE GENOMIC DNA]</scope>
    <source>
        <strain evidence="2">DSM 100970</strain>
    </source>
</reference>
<dbReference type="RefSeq" id="WP_102951308.1">
    <property type="nucleotide sequence ID" value="NZ_CP024847.1"/>
</dbReference>
<evidence type="ECO:0000313" key="2">
    <source>
        <dbReference type="Proteomes" id="UP000236655"/>
    </source>
</evidence>
<name>A0A2I7N6F5_9NEIS</name>
<proteinExistence type="predicted"/>
<dbReference type="InterPro" id="IPR011664">
    <property type="entry name" value="Abi_system_AbiD/AbiF-like"/>
</dbReference>
<gene>
    <name evidence="1" type="ORF">CUN60_06760</name>
</gene>
<evidence type="ECO:0000313" key="1">
    <source>
        <dbReference type="EMBL" id="AUR52012.1"/>
    </source>
</evidence>
<dbReference type="AlphaFoldDB" id="A0A2I7N6F5"/>
<dbReference type="Proteomes" id="UP000236655">
    <property type="component" value="Chromosome"/>
</dbReference>
<protein>
    <recommendedName>
        <fullName evidence="3">Abi family protein</fullName>
    </recommendedName>
</protein>
<evidence type="ECO:0008006" key="3">
    <source>
        <dbReference type="Google" id="ProtNLM"/>
    </source>
</evidence>
<dbReference type="Pfam" id="PF07751">
    <property type="entry name" value="Abi_2"/>
    <property type="match status" value="1"/>
</dbReference>
<accession>A0A2I7N6F5</accession>